<dbReference type="GO" id="GO:0003700">
    <property type="term" value="F:DNA-binding transcription factor activity"/>
    <property type="evidence" value="ECO:0007669"/>
    <property type="project" value="InterPro"/>
</dbReference>
<evidence type="ECO:0000259" key="5">
    <source>
        <dbReference type="PROSITE" id="PS50931"/>
    </source>
</evidence>
<dbReference type="InterPro" id="IPR036390">
    <property type="entry name" value="WH_DNA-bd_sf"/>
</dbReference>
<reference evidence="6" key="2">
    <citation type="submission" date="2020-09" db="EMBL/GenBank/DDBJ databases">
        <authorList>
            <person name="Sun Q."/>
            <person name="Sedlacek I."/>
        </authorList>
    </citation>
    <scope>NUCLEOTIDE SEQUENCE</scope>
    <source>
        <strain evidence="6">CCM 7684</strain>
    </source>
</reference>
<sequence>MNLRSLESLCKVVDCGLSISDASDKLNRSQPTVSRQIQEIERDVGVKIFDRQRNRLLRLTREGEQIVEIARRLLRDQQSLQRIGEDARHGNIGELTVATTHTQACYSLPPVVRNFMANYPQVNLTLRQGDPVQCHELVAQGLADLAVCTEARDPPDGVIFIPCFRLNRSIVTQKDHPLTRTGGLTLEKVSKYPLITYGEAFSGRDAMERAFASKGLTPKVVMSAVDADVSKAYVGFGLGIAILATIAFDPARDTELKRLDARHIIPSSALGIVVPKASYLRQYMTDFIIGFAPHVTERRLRRILLDGKNIAVGDCPEI</sequence>
<evidence type="ECO:0000256" key="2">
    <source>
        <dbReference type="ARBA" id="ARBA00023015"/>
    </source>
</evidence>
<organism evidence="6 7">
    <name type="scientific">Agaricicola taiwanensis</name>
    <dbReference type="NCBI Taxonomy" id="591372"/>
    <lineage>
        <taxon>Bacteria</taxon>
        <taxon>Pseudomonadati</taxon>
        <taxon>Pseudomonadota</taxon>
        <taxon>Alphaproteobacteria</taxon>
        <taxon>Rhodobacterales</taxon>
        <taxon>Paracoccaceae</taxon>
        <taxon>Agaricicola</taxon>
    </lineage>
</organism>
<evidence type="ECO:0000313" key="6">
    <source>
        <dbReference type="EMBL" id="GGE37968.1"/>
    </source>
</evidence>
<gene>
    <name evidence="6" type="primary">cysB</name>
    <name evidence="6" type="ORF">GCM10007276_14260</name>
</gene>
<dbReference type="Pfam" id="PF03466">
    <property type="entry name" value="LysR_substrate"/>
    <property type="match status" value="1"/>
</dbReference>
<dbReference type="Pfam" id="PF00126">
    <property type="entry name" value="HTH_1"/>
    <property type="match status" value="1"/>
</dbReference>
<dbReference type="EMBL" id="BMCP01000001">
    <property type="protein sequence ID" value="GGE37968.1"/>
    <property type="molecule type" value="Genomic_DNA"/>
</dbReference>
<evidence type="ECO:0000256" key="4">
    <source>
        <dbReference type="ARBA" id="ARBA00023163"/>
    </source>
</evidence>
<comment type="caution">
    <text evidence="6">The sequence shown here is derived from an EMBL/GenBank/DDBJ whole genome shotgun (WGS) entry which is preliminary data.</text>
</comment>
<reference evidence="6" key="1">
    <citation type="journal article" date="2014" name="Int. J. Syst. Evol. Microbiol.">
        <title>Complete genome sequence of Corynebacterium casei LMG S-19264T (=DSM 44701T), isolated from a smear-ripened cheese.</title>
        <authorList>
            <consortium name="US DOE Joint Genome Institute (JGI-PGF)"/>
            <person name="Walter F."/>
            <person name="Albersmeier A."/>
            <person name="Kalinowski J."/>
            <person name="Ruckert C."/>
        </authorList>
    </citation>
    <scope>NUCLEOTIDE SEQUENCE</scope>
    <source>
        <strain evidence="6">CCM 7684</strain>
    </source>
</reference>
<evidence type="ECO:0000256" key="3">
    <source>
        <dbReference type="ARBA" id="ARBA00023125"/>
    </source>
</evidence>
<dbReference type="PRINTS" id="PR00039">
    <property type="entry name" value="HTHLYSR"/>
</dbReference>
<evidence type="ECO:0000313" key="7">
    <source>
        <dbReference type="Proteomes" id="UP000602745"/>
    </source>
</evidence>
<dbReference type="SUPFAM" id="SSF46785">
    <property type="entry name" value="Winged helix' DNA-binding domain"/>
    <property type="match status" value="1"/>
</dbReference>
<protein>
    <submittedName>
        <fullName evidence="6">Transcriptional regulator CysB</fullName>
    </submittedName>
</protein>
<dbReference type="InterPro" id="IPR036388">
    <property type="entry name" value="WH-like_DNA-bd_sf"/>
</dbReference>
<name>A0A8J2VX80_9RHOB</name>
<dbReference type="RefSeq" id="WP_188408967.1">
    <property type="nucleotide sequence ID" value="NZ_BMCP01000001.1"/>
</dbReference>
<proteinExistence type="inferred from homology"/>
<dbReference type="GO" id="GO:0019344">
    <property type="term" value="P:cysteine biosynthetic process"/>
    <property type="evidence" value="ECO:0007669"/>
    <property type="project" value="TreeGrafter"/>
</dbReference>
<dbReference type="PANTHER" id="PTHR30126">
    <property type="entry name" value="HTH-TYPE TRANSCRIPTIONAL REGULATOR"/>
    <property type="match status" value="1"/>
</dbReference>
<dbReference type="SUPFAM" id="SSF53850">
    <property type="entry name" value="Periplasmic binding protein-like II"/>
    <property type="match status" value="1"/>
</dbReference>
<dbReference type="InterPro" id="IPR000847">
    <property type="entry name" value="LysR_HTH_N"/>
</dbReference>
<accession>A0A8J2VX80</accession>
<dbReference type="AlphaFoldDB" id="A0A8J2VX80"/>
<dbReference type="GO" id="GO:0000976">
    <property type="term" value="F:transcription cis-regulatory region binding"/>
    <property type="evidence" value="ECO:0007669"/>
    <property type="project" value="TreeGrafter"/>
</dbReference>
<dbReference type="InterPro" id="IPR005119">
    <property type="entry name" value="LysR_subst-bd"/>
</dbReference>
<keyword evidence="7" id="KW-1185">Reference proteome</keyword>
<feature type="domain" description="HTH lysR-type" evidence="5">
    <location>
        <begin position="1"/>
        <end position="60"/>
    </location>
</feature>
<dbReference type="Proteomes" id="UP000602745">
    <property type="component" value="Unassembled WGS sequence"/>
</dbReference>
<comment type="similarity">
    <text evidence="1">Belongs to the LysR transcriptional regulatory family.</text>
</comment>
<dbReference type="Gene3D" id="1.10.10.10">
    <property type="entry name" value="Winged helix-like DNA-binding domain superfamily/Winged helix DNA-binding domain"/>
    <property type="match status" value="1"/>
</dbReference>
<dbReference type="Gene3D" id="3.40.190.10">
    <property type="entry name" value="Periplasmic binding protein-like II"/>
    <property type="match status" value="2"/>
</dbReference>
<keyword evidence="4" id="KW-0804">Transcription</keyword>
<dbReference type="PANTHER" id="PTHR30126:SF6">
    <property type="entry name" value="HTH-TYPE TRANSCRIPTIONAL REGULATOR CYSB-RELATED"/>
    <property type="match status" value="1"/>
</dbReference>
<dbReference type="PROSITE" id="PS50931">
    <property type="entry name" value="HTH_LYSR"/>
    <property type="match status" value="1"/>
</dbReference>
<evidence type="ECO:0000256" key="1">
    <source>
        <dbReference type="ARBA" id="ARBA00009437"/>
    </source>
</evidence>
<keyword evidence="2" id="KW-0805">Transcription regulation</keyword>
<keyword evidence="3" id="KW-0238">DNA-binding</keyword>